<dbReference type="Pfam" id="PF07859">
    <property type="entry name" value="Abhydrolase_3"/>
    <property type="match status" value="1"/>
</dbReference>
<keyword evidence="4" id="KW-1185">Reference proteome</keyword>
<dbReference type="InterPro" id="IPR013094">
    <property type="entry name" value="AB_hydrolase_3"/>
</dbReference>
<proteinExistence type="predicted"/>
<dbReference type="GO" id="GO:0016787">
    <property type="term" value="F:hydrolase activity"/>
    <property type="evidence" value="ECO:0007669"/>
    <property type="project" value="UniProtKB-KW"/>
</dbReference>
<comment type="caution">
    <text evidence="3">The sequence shown here is derived from an EMBL/GenBank/DDBJ whole genome shotgun (WGS) entry which is preliminary data.</text>
</comment>
<evidence type="ECO:0000313" key="3">
    <source>
        <dbReference type="EMBL" id="KAH7256975.1"/>
    </source>
</evidence>
<dbReference type="Gene3D" id="3.40.50.1820">
    <property type="entry name" value="alpha/beta hydrolase"/>
    <property type="match status" value="1"/>
</dbReference>
<dbReference type="EMBL" id="JAGPXF010000002">
    <property type="protein sequence ID" value="KAH7256975.1"/>
    <property type="molecule type" value="Genomic_DNA"/>
</dbReference>
<feature type="domain" description="Alpha/beta hydrolase fold-3" evidence="2">
    <location>
        <begin position="152"/>
        <end position="364"/>
    </location>
</feature>
<evidence type="ECO:0000313" key="4">
    <source>
        <dbReference type="Proteomes" id="UP000813427"/>
    </source>
</evidence>
<keyword evidence="1 3" id="KW-0378">Hydrolase</keyword>
<dbReference type="OrthoDB" id="408631at2759"/>
<evidence type="ECO:0000259" key="2">
    <source>
        <dbReference type="Pfam" id="PF07859"/>
    </source>
</evidence>
<dbReference type="SUPFAM" id="SSF53474">
    <property type="entry name" value="alpha/beta-Hydrolases"/>
    <property type="match status" value="1"/>
</dbReference>
<evidence type="ECO:0000256" key="1">
    <source>
        <dbReference type="ARBA" id="ARBA00022801"/>
    </source>
</evidence>
<dbReference type="InterPro" id="IPR050300">
    <property type="entry name" value="GDXG_lipolytic_enzyme"/>
</dbReference>
<dbReference type="InterPro" id="IPR029058">
    <property type="entry name" value="AB_hydrolase_fold"/>
</dbReference>
<gene>
    <name evidence="3" type="ORF">BKA59DRAFT_469020</name>
</gene>
<dbReference type="AlphaFoldDB" id="A0A8K0S3J3"/>
<dbReference type="PANTHER" id="PTHR48081">
    <property type="entry name" value="AB HYDROLASE SUPERFAMILY PROTEIN C4A8.06C"/>
    <property type="match status" value="1"/>
</dbReference>
<organism evidence="3 4">
    <name type="scientific">Fusarium tricinctum</name>
    <dbReference type="NCBI Taxonomy" id="61284"/>
    <lineage>
        <taxon>Eukaryota</taxon>
        <taxon>Fungi</taxon>
        <taxon>Dikarya</taxon>
        <taxon>Ascomycota</taxon>
        <taxon>Pezizomycotina</taxon>
        <taxon>Sordariomycetes</taxon>
        <taxon>Hypocreomycetidae</taxon>
        <taxon>Hypocreales</taxon>
        <taxon>Nectriaceae</taxon>
        <taxon>Fusarium</taxon>
        <taxon>Fusarium tricinctum species complex</taxon>
    </lineage>
</organism>
<accession>A0A8K0S3J3</accession>
<dbReference type="Proteomes" id="UP000813427">
    <property type="component" value="Unassembled WGS sequence"/>
</dbReference>
<reference evidence="3" key="1">
    <citation type="journal article" date="2021" name="Nat. Commun.">
        <title>Genetic determinants of endophytism in the Arabidopsis root mycobiome.</title>
        <authorList>
            <person name="Mesny F."/>
            <person name="Miyauchi S."/>
            <person name="Thiergart T."/>
            <person name="Pickel B."/>
            <person name="Atanasova L."/>
            <person name="Karlsson M."/>
            <person name="Huettel B."/>
            <person name="Barry K.W."/>
            <person name="Haridas S."/>
            <person name="Chen C."/>
            <person name="Bauer D."/>
            <person name="Andreopoulos W."/>
            <person name="Pangilinan J."/>
            <person name="LaButti K."/>
            <person name="Riley R."/>
            <person name="Lipzen A."/>
            <person name="Clum A."/>
            <person name="Drula E."/>
            <person name="Henrissat B."/>
            <person name="Kohler A."/>
            <person name="Grigoriev I.V."/>
            <person name="Martin F.M."/>
            <person name="Hacquard S."/>
        </authorList>
    </citation>
    <scope>NUCLEOTIDE SEQUENCE</scope>
    <source>
        <strain evidence="3">MPI-SDFR-AT-0068</strain>
    </source>
</reference>
<dbReference type="PANTHER" id="PTHR48081:SF8">
    <property type="entry name" value="ALPHA_BETA HYDROLASE FOLD-3 DOMAIN-CONTAINING PROTEIN-RELATED"/>
    <property type="match status" value="1"/>
</dbReference>
<sequence>MPATRPDSHPLGDVSCGVKAVDAVLTNHFSGLCPVRVCSSDINPQQVPVLSHLYEFTMLTVEEIRALGDAHPEFEPIIRAHNPMLNGWDMNTDLDSFREMMAQVQQYRTKPDPETVSYEVKDFKIPLRDGFEVSAQSYTPKGDVSSDGRPGLVVFHGGGFVTGDLNTEAGLCVEFSKLGGIAVNIDYRHAPEHVFPQAINDAFDATVWVSQNIDKFGINPSKGFIIGGTSSGADVSLVVSHLCRDAKMTPALTGVFAPITSGVNGQTVPDKYKNHFISMEQCAKTPVFSAESVKFVHSKYKPDPESPLAFPVAFPSHAGLPKTYFQACGMDPVRDCSIVLEQVYKDEGVQTKLDIYPGLPHAFWAVFPELEISQKRERDVIEGLKWLLAA</sequence>
<name>A0A8K0S3J3_9HYPO</name>
<protein>
    <submittedName>
        <fullName evidence="3">Alpha/Beta hydrolase protein</fullName>
    </submittedName>
</protein>